<name>A0A7J7MQJ9_9MAGN</name>
<dbReference type="AlphaFoldDB" id="A0A7J7MQJ9"/>
<organism evidence="1 2">
    <name type="scientific">Kingdonia uniflora</name>
    <dbReference type="NCBI Taxonomy" id="39325"/>
    <lineage>
        <taxon>Eukaryota</taxon>
        <taxon>Viridiplantae</taxon>
        <taxon>Streptophyta</taxon>
        <taxon>Embryophyta</taxon>
        <taxon>Tracheophyta</taxon>
        <taxon>Spermatophyta</taxon>
        <taxon>Magnoliopsida</taxon>
        <taxon>Ranunculales</taxon>
        <taxon>Circaeasteraceae</taxon>
        <taxon>Kingdonia</taxon>
    </lineage>
</organism>
<keyword evidence="2" id="KW-1185">Reference proteome</keyword>
<proteinExistence type="predicted"/>
<evidence type="ECO:0000313" key="1">
    <source>
        <dbReference type="EMBL" id="KAF6157161.1"/>
    </source>
</evidence>
<accession>A0A7J7MQJ9</accession>
<dbReference type="Proteomes" id="UP000541444">
    <property type="component" value="Unassembled WGS sequence"/>
</dbReference>
<reference evidence="1 2" key="1">
    <citation type="journal article" date="2020" name="IScience">
        <title>Genome Sequencing of the Endangered Kingdonia uniflora (Circaeasteraceae, Ranunculales) Reveals Potential Mechanisms of Evolutionary Specialization.</title>
        <authorList>
            <person name="Sun Y."/>
            <person name="Deng T."/>
            <person name="Zhang A."/>
            <person name="Moore M.J."/>
            <person name="Landis J.B."/>
            <person name="Lin N."/>
            <person name="Zhang H."/>
            <person name="Zhang X."/>
            <person name="Huang J."/>
            <person name="Zhang X."/>
            <person name="Sun H."/>
            <person name="Wang H."/>
        </authorList>
    </citation>
    <scope>NUCLEOTIDE SEQUENCE [LARGE SCALE GENOMIC DNA]</scope>
    <source>
        <strain evidence="1">TB1705</strain>
        <tissue evidence="1">Leaf</tissue>
    </source>
</reference>
<comment type="caution">
    <text evidence="1">The sequence shown here is derived from an EMBL/GenBank/DDBJ whole genome shotgun (WGS) entry which is preliminary data.</text>
</comment>
<protein>
    <submittedName>
        <fullName evidence="1">Uncharacterized protein</fullName>
    </submittedName>
</protein>
<dbReference type="EMBL" id="JACGCM010001281">
    <property type="protein sequence ID" value="KAF6157161.1"/>
    <property type="molecule type" value="Genomic_DNA"/>
</dbReference>
<gene>
    <name evidence="1" type="ORF">GIB67_041622</name>
</gene>
<evidence type="ECO:0000313" key="2">
    <source>
        <dbReference type="Proteomes" id="UP000541444"/>
    </source>
</evidence>
<sequence length="143" mass="15620">MATSLDTGLSIPLAAPVKAIPLKPANTTYGSIVSSRRRPLNKNTTKSHNVEIVDLGNDEAKSNLKKKRLDDLPPLSSKVIALEMAIVSEIRAVELMGTEMSFRKLVVSSGSLKSSVETEVFKITHMLKGIALAWCRGLFFAYF</sequence>